<evidence type="ECO:0008006" key="4">
    <source>
        <dbReference type="Google" id="ProtNLM"/>
    </source>
</evidence>
<keyword evidence="3" id="KW-1185">Reference proteome</keyword>
<dbReference type="OrthoDB" id="233478at2157"/>
<protein>
    <recommendedName>
        <fullName evidence="4">DUF2071 domain-containing protein</fullName>
    </recommendedName>
</protein>
<comment type="caution">
    <text evidence="2">The sequence shown here is derived from an EMBL/GenBank/DDBJ whole genome shotgun (WGS) entry which is preliminary data.</text>
</comment>
<feature type="region of interest" description="Disordered" evidence="1">
    <location>
        <begin position="1"/>
        <end position="20"/>
    </location>
</feature>
<dbReference type="Proteomes" id="UP000196084">
    <property type="component" value="Unassembled WGS sequence"/>
</dbReference>
<evidence type="ECO:0000313" key="2">
    <source>
        <dbReference type="EMBL" id="OVE83363.1"/>
    </source>
</evidence>
<dbReference type="Pfam" id="PF09844">
    <property type="entry name" value="DUF2071"/>
    <property type="match status" value="1"/>
</dbReference>
<name>A0A202E4Z7_9EURY</name>
<accession>A0A202E4Z7</accession>
<dbReference type="PANTHER" id="PTHR39186:SF1">
    <property type="entry name" value="DUF2071 DOMAIN-CONTAINING PROTEIN"/>
    <property type="match status" value="1"/>
</dbReference>
<organism evidence="2 3">
    <name type="scientific">Natronolimnobius baerhuensis</name>
    <dbReference type="NCBI Taxonomy" id="253108"/>
    <lineage>
        <taxon>Archaea</taxon>
        <taxon>Methanobacteriati</taxon>
        <taxon>Methanobacteriota</taxon>
        <taxon>Stenosarchaea group</taxon>
        <taxon>Halobacteria</taxon>
        <taxon>Halobacteriales</taxon>
        <taxon>Natrialbaceae</taxon>
        <taxon>Natronolimnobius</taxon>
    </lineage>
</organism>
<evidence type="ECO:0000313" key="3">
    <source>
        <dbReference type="Proteomes" id="UP000196084"/>
    </source>
</evidence>
<sequence>MNVQRTDSVSQRGTATVPSRSHVASMTWRHGLFLHWPVDPAQLRPHVPAPLTLETWEGNAWVSVLPFVLTKIGIRGAPAVAQTAVAELNVRTYVSYRGDSGLFFFSIDLNNPLVAALAGPTRLPVTAANMRVSGSEDGIVFSSRREPEQSPTFTELTDPDTGWFAATYRPDGPVEPPEPGTFEHWSMERRRFYAPGERTVMVGEIAHDPWPVQPAEVTIQEQTMLEANGLPEPIGSPRAYYCDELPMTGSIPRWIRR</sequence>
<dbReference type="InterPro" id="IPR018644">
    <property type="entry name" value="DUF2071"/>
</dbReference>
<reference evidence="2 3" key="1">
    <citation type="submission" date="2017-02" db="EMBL/GenBank/DDBJ databases">
        <title>Natronthermophilus aegyptiacus gen. nov.,sp. nov., an aerobic, extremely halophilic alkalithermophilic archaeon isolated from the athalassohaline Wadi An Natrun, Egypt.</title>
        <authorList>
            <person name="Zhao B."/>
        </authorList>
    </citation>
    <scope>NUCLEOTIDE SEQUENCE [LARGE SCALE GENOMIC DNA]</scope>
    <source>
        <strain evidence="2 3">CGMCC 1.3597</strain>
    </source>
</reference>
<proteinExistence type="predicted"/>
<dbReference type="SUPFAM" id="SSF160104">
    <property type="entry name" value="Acetoacetate decarboxylase-like"/>
    <property type="match status" value="1"/>
</dbReference>
<dbReference type="AlphaFoldDB" id="A0A202E4Z7"/>
<dbReference type="PANTHER" id="PTHR39186">
    <property type="entry name" value="DUF2071 FAMILY PROTEIN"/>
    <property type="match status" value="1"/>
</dbReference>
<gene>
    <name evidence="2" type="ORF">B2G88_12935</name>
</gene>
<evidence type="ECO:0000256" key="1">
    <source>
        <dbReference type="SAM" id="MobiDB-lite"/>
    </source>
</evidence>
<dbReference type="EMBL" id="MWPH01000003">
    <property type="protein sequence ID" value="OVE83363.1"/>
    <property type="molecule type" value="Genomic_DNA"/>
</dbReference>
<dbReference type="InterPro" id="IPR023375">
    <property type="entry name" value="ADC_dom_sf"/>
</dbReference>